<dbReference type="PANTHER" id="PTHR12722:SF0">
    <property type="entry name" value="PROTEIN FAM50A"/>
    <property type="match status" value="1"/>
</dbReference>
<protein>
    <submittedName>
        <fullName evidence="3">XAP5, circadian clock regulator-domain-containing protein</fullName>
    </submittedName>
</protein>
<organism evidence="3 4">
    <name type="scientific">Ampelomyces quisqualis</name>
    <name type="common">Powdery mildew agent</name>
    <dbReference type="NCBI Taxonomy" id="50730"/>
    <lineage>
        <taxon>Eukaryota</taxon>
        <taxon>Fungi</taxon>
        <taxon>Dikarya</taxon>
        <taxon>Ascomycota</taxon>
        <taxon>Pezizomycotina</taxon>
        <taxon>Dothideomycetes</taxon>
        <taxon>Pleosporomycetidae</taxon>
        <taxon>Pleosporales</taxon>
        <taxon>Pleosporineae</taxon>
        <taxon>Phaeosphaeriaceae</taxon>
        <taxon>Ampelomyces</taxon>
    </lineage>
</organism>
<proteinExistence type="predicted"/>
<feature type="domain" description="FAM50A/XAP5 C-terminal" evidence="2">
    <location>
        <begin position="181"/>
        <end position="360"/>
    </location>
</feature>
<dbReference type="InterPro" id="IPR048337">
    <property type="entry name" value="FAM50A/XAP5_C"/>
</dbReference>
<dbReference type="PANTHER" id="PTHR12722">
    <property type="entry name" value="XAP-5 PROTEIN-RELATED"/>
    <property type="match status" value="1"/>
</dbReference>
<dbReference type="GO" id="GO:0005634">
    <property type="term" value="C:nucleus"/>
    <property type="evidence" value="ECO:0007669"/>
    <property type="project" value="InterPro"/>
</dbReference>
<dbReference type="Pfam" id="PF04921">
    <property type="entry name" value="XAP5"/>
    <property type="match status" value="1"/>
</dbReference>
<feature type="region of interest" description="Disordered" evidence="1">
    <location>
        <begin position="111"/>
        <end position="149"/>
    </location>
</feature>
<accession>A0A6A5Q7H2</accession>
<dbReference type="GO" id="GO:0006325">
    <property type="term" value="P:chromatin organization"/>
    <property type="evidence" value="ECO:0007669"/>
    <property type="project" value="TreeGrafter"/>
</dbReference>
<feature type="compositionally biased region" description="Polar residues" evidence="1">
    <location>
        <begin position="278"/>
        <end position="287"/>
    </location>
</feature>
<evidence type="ECO:0000259" key="2">
    <source>
        <dbReference type="Pfam" id="PF04921"/>
    </source>
</evidence>
<evidence type="ECO:0000313" key="3">
    <source>
        <dbReference type="EMBL" id="KAF1911731.1"/>
    </source>
</evidence>
<keyword evidence="4" id="KW-1185">Reference proteome</keyword>
<feature type="compositionally biased region" description="Polar residues" evidence="1">
    <location>
        <begin position="116"/>
        <end position="127"/>
    </location>
</feature>
<feature type="region of interest" description="Disordered" evidence="1">
    <location>
        <begin position="57"/>
        <end position="84"/>
    </location>
</feature>
<evidence type="ECO:0000256" key="1">
    <source>
        <dbReference type="SAM" id="MobiDB-lite"/>
    </source>
</evidence>
<dbReference type="OrthoDB" id="1562195at2759"/>
<gene>
    <name evidence="3" type="ORF">BDU57DRAFT_484119</name>
</gene>
<sequence>MDKFTPNASDRPRGDVADKARFTSQAATAEDLLKAQTVGLVNLDDYRKRRAEALDLKERGLSSRVDSGASTRAEDASTPQSLFKKKRKIATKGTLSFGADEDGDADSVVWAGPTPRESTPADSSAMNSEAEGRVPKKKLGANTSVGPKPRVMTKTALKREAQQAEVARQDFVVMRAAVKATEVVIPFVFYDGTNTPGGRCRIRKGEQIWLFLDKARKAGAELGVGGDRSRRDWARVSVDDLMLVRGEVIIPHHYEIYHFLFNKVTGFNGPLFDYSAQPTKATPSDTAQAGDDEPAPYDPLNQTRKDKNNESSIPDGELEGYSDDPAITKVVDRRWYERNKHIFPASAWAEYAPDKDLSKVQRKDTEGNTFFFS</sequence>
<dbReference type="EMBL" id="ML979142">
    <property type="protein sequence ID" value="KAF1911731.1"/>
    <property type="molecule type" value="Genomic_DNA"/>
</dbReference>
<dbReference type="Proteomes" id="UP000800096">
    <property type="component" value="Unassembled WGS sequence"/>
</dbReference>
<dbReference type="AlphaFoldDB" id="A0A6A5Q7H2"/>
<dbReference type="InterPro" id="IPR007005">
    <property type="entry name" value="XAP5"/>
</dbReference>
<evidence type="ECO:0000313" key="4">
    <source>
        <dbReference type="Proteomes" id="UP000800096"/>
    </source>
</evidence>
<reference evidence="3" key="1">
    <citation type="journal article" date="2020" name="Stud. Mycol.">
        <title>101 Dothideomycetes genomes: a test case for predicting lifestyles and emergence of pathogens.</title>
        <authorList>
            <person name="Haridas S."/>
            <person name="Albert R."/>
            <person name="Binder M."/>
            <person name="Bloem J."/>
            <person name="Labutti K."/>
            <person name="Salamov A."/>
            <person name="Andreopoulos B."/>
            <person name="Baker S."/>
            <person name="Barry K."/>
            <person name="Bills G."/>
            <person name="Bluhm B."/>
            <person name="Cannon C."/>
            <person name="Castanera R."/>
            <person name="Culley D."/>
            <person name="Daum C."/>
            <person name="Ezra D."/>
            <person name="Gonzalez J."/>
            <person name="Henrissat B."/>
            <person name="Kuo A."/>
            <person name="Liang C."/>
            <person name="Lipzen A."/>
            <person name="Lutzoni F."/>
            <person name="Magnuson J."/>
            <person name="Mondo S."/>
            <person name="Nolan M."/>
            <person name="Ohm R."/>
            <person name="Pangilinan J."/>
            <person name="Park H.-J."/>
            <person name="Ramirez L."/>
            <person name="Alfaro M."/>
            <person name="Sun H."/>
            <person name="Tritt A."/>
            <person name="Yoshinaga Y."/>
            <person name="Zwiers L.-H."/>
            <person name="Turgeon B."/>
            <person name="Goodwin S."/>
            <person name="Spatafora J."/>
            <person name="Crous P."/>
            <person name="Grigoriev I."/>
        </authorList>
    </citation>
    <scope>NUCLEOTIDE SEQUENCE</scope>
    <source>
        <strain evidence="3">HMLAC05119</strain>
    </source>
</reference>
<name>A0A6A5Q7H2_AMPQU</name>
<feature type="region of interest" description="Disordered" evidence="1">
    <location>
        <begin position="278"/>
        <end position="323"/>
    </location>
</feature>